<feature type="transmembrane region" description="Helical" evidence="1">
    <location>
        <begin position="521"/>
        <end position="542"/>
    </location>
</feature>
<protein>
    <submittedName>
        <fullName evidence="2">Uncharacterized protein</fullName>
    </submittedName>
</protein>
<dbReference type="EMBL" id="CP022535">
    <property type="protein sequence ID" value="ASP28292.1"/>
    <property type="molecule type" value="Genomic_DNA"/>
</dbReference>
<gene>
    <name evidence="2" type="ORF">SCORR_v1c05200</name>
</gene>
<accession>A0A222EP81</accession>
<feature type="transmembrane region" description="Helical" evidence="1">
    <location>
        <begin position="21"/>
        <end position="45"/>
    </location>
</feature>
<name>A0A222EP81_9MOLU</name>
<reference evidence="2 3" key="1">
    <citation type="submission" date="2017-07" db="EMBL/GenBank/DDBJ databases">
        <title>Complete genome sequence of Spiroplasma corruscae EC-1 (DSM 19793).</title>
        <authorList>
            <person name="Tsai Y.-M."/>
            <person name="Lo W.-S."/>
            <person name="Kuo C.-H."/>
        </authorList>
    </citation>
    <scope>NUCLEOTIDE SEQUENCE [LARGE SCALE GENOMIC DNA]</scope>
    <source>
        <strain evidence="2 3">EC-1</strain>
    </source>
</reference>
<dbReference type="AlphaFoldDB" id="A0A222EP81"/>
<evidence type="ECO:0000313" key="2">
    <source>
        <dbReference type="EMBL" id="ASP28292.1"/>
    </source>
</evidence>
<keyword evidence="1" id="KW-0812">Transmembrane</keyword>
<keyword evidence="3" id="KW-1185">Reference proteome</keyword>
<evidence type="ECO:0000256" key="1">
    <source>
        <dbReference type="SAM" id="Phobius"/>
    </source>
</evidence>
<feature type="transmembrane region" description="Helical" evidence="1">
    <location>
        <begin position="67"/>
        <end position="87"/>
    </location>
</feature>
<keyword evidence="1" id="KW-0472">Membrane</keyword>
<organism evidence="2 3">
    <name type="scientific">Spiroplasma corruscae</name>
    <dbReference type="NCBI Taxonomy" id="216934"/>
    <lineage>
        <taxon>Bacteria</taxon>
        <taxon>Bacillati</taxon>
        <taxon>Mycoplasmatota</taxon>
        <taxon>Mollicutes</taxon>
        <taxon>Entomoplasmatales</taxon>
        <taxon>Spiroplasmataceae</taxon>
        <taxon>Spiroplasma</taxon>
    </lineage>
</organism>
<dbReference type="KEGG" id="scou:SCORR_v1c05200"/>
<dbReference type="OrthoDB" id="390909at2"/>
<keyword evidence="1" id="KW-1133">Transmembrane helix</keyword>
<dbReference type="RefSeq" id="WP_094048889.1">
    <property type="nucleotide sequence ID" value="NZ_CP022535.1"/>
</dbReference>
<feature type="transmembrane region" description="Helical" evidence="1">
    <location>
        <begin position="149"/>
        <end position="171"/>
    </location>
</feature>
<evidence type="ECO:0000313" key="3">
    <source>
        <dbReference type="Proteomes" id="UP000203229"/>
    </source>
</evidence>
<feature type="transmembrane region" description="Helical" evidence="1">
    <location>
        <begin position="108"/>
        <end position="129"/>
    </location>
</feature>
<dbReference type="Proteomes" id="UP000203229">
    <property type="component" value="Chromosome"/>
</dbReference>
<proteinExistence type="predicted"/>
<sequence>MKKFNFKLLGINFKNIIKNKALWSITLTFVIISTLLELTSFYNYYNSNVDVKKIDSFFNRTFFCKKLFDIIMLSVVVIYLTTICFYVDKKQGKINLEIKGGISIFQTYIQRIVILISFSLITVLFLFTIQSLLTLSISSEYFNEARLKVINFMFFYFLLVVMMFSITLFLLMIFNSKVVLIIVGIISCFVGLANIFSSLSYAQTSKLYSYASNNETLEKWSKFNNDIKKDAIFNDYLVNFEKFDIGFIFNYLDKYQWASGNYWYVLNKLSNDDRKPYGDNFLNFIKYIDNLFNDNYQVFANPNSNGFKLEDTFVGSYNINYANFKSMKENRIYNIVNKISDLLTNKDYANFLNILKDYSNHFINYLQKSSAYTLSSLLLQNSINAGYFEDTFKNYKTSDQFDFYFFLSSIAYDILKWQNDFKISYEKNNIVAISPEQSLIDDLKLNANINPFNQFAQLQFGNYYSKNSLYYYNSFSKGDNDTFETPTIPLDINYFKNAQQDNQPPRLDNIEEVNVNFANYFTIYFSYLIIFMLISGLSYIRYRKIALSHGYK</sequence>
<feature type="transmembrane region" description="Helical" evidence="1">
    <location>
        <begin position="178"/>
        <end position="202"/>
    </location>
</feature>